<dbReference type="RefSeq" id="WP_034721315.1">
    <property type="nucleotide sequence ID" value="NZ_AWQS01000284.1"/>
</dbReference>
<dbReference type="PATRIC" id="fig|584657.3.peg.3859"/>
<keyword evidence="2" id="KW-0808">Transferase</keyword>
<dbReference type="InterPro" id="IPR016181">
    <property type="entry name" value="Acyl_CoA_acyltransferase"/>
</dbReference>
<organism evidence="2 3">
    <name type="scientific">Intrasporangium chromatireducens Q5-1</name>
    <dbReference type="NCBI Taxonomy" id="584657"/>
    <lineage>
        <taxon>Bacteria</taxon>
        <taxon>Bacillati</taxon>
        <taxon>Actinomycetota</taxon>
        <taxon>Actinomycetes</taxon>
        <taxon>Micrococcales</taxon>
        <taxon>Intrasporangiaceae</taxon>
        <taxon>Intrasporangium</taxon>
    </lineage>
</organism>
<evidence type="ECO:0000313" key="3">
    <source>
        <dbReference type="Proteomes" id="UP000019494"/>
    </source>
</evidence>
<dbReference type="Proteomes" id="UP000019494">
    <property type="component" value="Unassembled WGS sequence"/>
</dbReference>
<dbReference type="PROSITE" id="PS51186">
    <property type="entry name" value="GNAT"/>
    <property type="match status" value="1"/>
</dbReference>
<dbReference type="GO" id="GO:0016747">
    <property type="term" value="F:acyltransferase activity, transferring groups other than amino-acyl groups"/>
    <property type="evidence" value="ECO:0007669"/>
    <property type="project" value="InterPro"/>
</dbReference>
<name>W9GK42_9MICO</name>
<sequence length="217" mass="23665">MRLSDVWPVRGVELRHGVLELRPMTEPDLPTILDRLPDDLEMDPTLPRYAALDPGVGRAVALVQGYWRAMGGWSPQDWALPFVVRLAGEVVGAQVLEGPHDYGAERVVDSSSWLVQQRRGQGLGTLMRAAVLELAFGHLGAVAAISSAYLENAASLGVSRRLGYADTHTSVLEHNGRQLQHLRLERDAWHGSGRGRAVTVRGVGPALPWFGLDGERA</sequence>
<evidence type="ECO:0000313" key="2">
    <source>
        <dbReference type="EMBL" id="EWT04264.1"/>
    </source>
</evidence>
<feature type="domain" description="N-acetyltransferase" evidence="1">
    <location>
        <begin position="19"/>
        <end position="189"/>
    </location>
</feature>
<reference evidence="3" key="1">
    <citation type="submission" date="2013-08" db="EMBL/GenBank/DDBJ databases">
        <title>Intrasporangium oryzae NRRL B-24470.</title>
        <authorList>
            <person name="Liu H."/>
            <person name="Wang G."/>
        </authorList>
    </citation>
    <scope>NUCLEOTIDE SEQUENCE [LARGE SCALE GENOMIC DNA]</scope>
    <source>
        <strain evidence="3">Q5-1</strain>
    </source>
</reference>
<keyword evidence="3" id="KW-1185">Reference proteome</keyword>
<dbReference type="InterPro" id="IPR000182">
    <property type="entry name" value="GNAT_dom"/>
</dbReference>
<proteinExistence type="predicted"/>
<accession>W9GK42</accession>
<dbReference type="SUPFAM" id="SSF55729">
    <property type="entry name" value="Acyl-CoA N-acyltransferases (Nat)"/>
    <property type="match status" value="1"/>
</dbReference>
<evidence type="ECO:0000259" key="1">
    <source>
        <dbReference type="PROSITE" id="PS51186"/>
    </source>
</evidence>
<protein>
    <submittedName>
        <fullName evidence="2">GCN5 family acetyltransferase</fullName>
    </submittedName>
</protein>
<gene>
    <name evidence="2" type="ORF">N864_14915</name>
</gene>
<dbReference type="OrthoDB" id="3466127at2"/>
<dbReference type="Gene3D" id="3.40.630.30">
    <property type="match status" value="1"/>
</dbReference>
<dbReference type="Pfam" id="PF13302">
    <property type="entry name" value="Acetyltransf_3"/>
    <property type="match status" value="1"/>
</dbReference>
<dbReference type="EMBL" id="AWQS01000284">
    <property type="protein sequence ID" value="EWT04264.1"/>
    <property type="molecule type" value="Genomic_DNA"/>
</dbReference>
<comment type="caution">
    <text evidence="2">The sequence shown here is derived from an EMBL/GenBank/DDBJ whole genome shotgun (WGS) entry which is preliminary data.</text>
</comment>
<dbReference type="AlphaFoldDB" id="W9GK42"/>